<evidence type="ECO:0000256" key="3">
    <source>
        <dbReference type="SAM" id="Coils"/>
    </source>
</evidence>
<dbReference type="InterPro" id="IPR004089">
    <property type="entry name" value="MCPsignal_dom"/>
</dbReference>
<name>A0A0K8J3D2_9FIRM</name>
<evidence type="ECO:0000313" key="6">
    <source>
        <dbReference type="EMBL" id="CUH91997.1"/>
    </source>
</evidence>
<protein>
    <recommendedName>
        <fullName evidence="5">Methyl-accepting transducer domain-containing protein</fullName>
    </recommendedName>
</protein>
<evidence type="ECO:0000313" key="7">
    <source>
        <dbReference type="Proteomes" id="UP000196053"/>
    </source>
</evidence>
<dbReference type="GO" id="GO:0016020">
    <property type="term" value="C:membrane"/>
    <property type="evidence" value="ECO:0007669"/>
    <property type="project" value="InterPro"/>
</dbReference>
<organism evidence="6 7">
    <name type="scientific">Herbinix luporum</name>
    <dbReference type="NCBI Taxonomy" id="1679721"/>
    <lineage>
        <taxon>Bacteria</taxon>
        <taxon>Bacillati</taxon>
        <taxon>Bacillota</taxon>
        <taxon>Clostridia</taxon>
        <taxon>Lachnospirales</taxon>
        <taxon>Lachnospiraceae</taxon>
        <taxon>Herbinix</taxon>
    </lineage>
</organism>
<accession>A0A0K8J3D2</accession>
<keyword evidence="1 2" id="KW-0807">Transducer</keyword>
<dbReference type="Gene3D" id="3.40.50.2300">
    <property type="match status" value="2"/>
</dbReference>
<dbReference type="SMART" id="SM00283">
    <property type="entry name" value="MA"/>
    <property type="match status" value="1"/>
</dbReference>
<keyword evidence="7" id="KW-1185">Reference proteome</keyword>
<dbReference type="KEGG" id="hsd:SD1D_0445"/>
<feature type="coiled-coil region" evidence="3">
    <location>
        <begin position="372"/>
        <end position="417"/>
    </location>
</feature>
<dbReference type="Pfam" id="PF13407">
    <property type="entry name" value="Peripla_BP_4"/>
    <property type="match status" value="1"/>
</dbReference>
<keyword evidence="3" id="KW-0175">Coiled coil</keyword>
<gene>
    <name evidence="6" type="ORF">SD1D_0445</name>
</gene>
<evidence type="ECO:0000259" key="5">
    <source>
        <dbReference type="PROSITE" id="PS50111"/>
    </source>
</evidence>
<dbReference type="SUPFAM" id="SSF53822">
    <property type="entry name" value="Periplasmic binding protein-like I"/>
    <property type="match status" value="1"/>
</dbReference>
<evidence type="ECO:0000256" key="1">
    <source>
        <dbReference type="ARBA" id="ARBA00023224"/>
    </source>
</evidence>
<evidence type="ECO:0000256" key="4">
    <source>
        <dbReference type="SAM" id="Phobius"/>
    </source>
</evidence>
<dbReference type="CDD" id="cd01536">
    <property type="entry name" value="PBP1_ABC_sugar_binding-like"/>
    <property type="match status" value="1"/>
</dbReference>
<dbReference type="GO" id="GO:0007165">
    <property type="term" value="P:signal transduction"/>
    <property type="evidence" value="ECO:0007669"/>
    <property type="project" value="UniProtKB-KW"/>
</dbReference>
<dbReference type="RefSeq" id="WP_058257411.1">
    <property type="nucleotide sequence ID" value="NZ_LN879430.1"/>
</dbReference>
<dbReference type="InterPro" id="IPR025997">
    <property type="entry name" value="SBP_2_dom"/>
</dbReference>
<dbReference type="AlphaFoldDB" id="A0A0K8J3D2"/>
<dbReference type="InterPro" id="IPR028082">
    <property type="entry name" value="Peripla_BP_I"/>
</dbReference>
<feature type="transmembrane region" description="Helical" evidence="4">
    <location>
        <begin position="41"/>
        <end position="68"/>
    </location>
</feature>
<dbReference type="Proteomes" id="UP000196053">
    <property type="component" value="Chromosome I"/>
</dbReference>
<sequence length="712" mass="79177">MSEPDVRGKQINTRVLLFTTTSLIIFLLALLIFLNSSDSKIANILLSVGLFLVMALAGVLLVTLIRFFQAINLINKNAERLAQGKLNISDIMTDKARGLETLAIVFNEMKRNLLNFIETTKTNVIVLSDAVDKVTKSLDMSYKGNEHIASNMATAAEKAQEQLRIVNETLEGIQEVTERANNITNTLANIEAFVENTVKVTKESAEHVDKYNEQIDIISADLSDTAAFIQALNTHLNEIDQVNGLIINITEQLKLLSLNSAVEAARAGEAGKGFVVVAQEMNKLSQATRESIGQINNLLNNILASNDKVSESITNCVQSFESSREIFNYVRESFYTINKNTYILSDDMKKAYEESRLINENTKKISAQGLTLHDASNEISSITQDVAAVTQESLAENEEINNQALSLQNMLADIKKLLKRYRTSILPVSQASSKRLKIAFLSPLDHAFWESVRQGVLYAMTELKGKNVNVEYIPLQQIDRSTEAYISQLANEKYDGIILPGFVGNKEFFSNARRNKITLMSFYNDFDEGIERVSYFGPDNFTSATMATETLIRAINGEGNIAIVRAPLVTEVFQERRSAIIDVLQKRKKVKLVTEIETDIDNVLVYKAVKEALNKFHRLSGIIVISGGNAGVARAVKEMGLARTIKIVCFDYDNEVLNYIREGVIHAAIGQDPFSQGHDSVISMYNYLVTGKKPASNSYTRTELVDISSVSE</sequence>
<keyword evidence="4" id="KW-0812">Transmembrane</keyword>
<dbReference type="PANTHER" id="PTHR32089">
    <property type="entry name" value="METHYL-ACCEPTING CHEMOTAXIS PROTEIN MCPB"/>
    <property type="match status" value="1"/>
</dbReference>
<dbReference type="PROSITE" id="PS50111">
    <property type="entry name" value="CHEMOTAXIS_TRANSDUC_2"/>
    <property type="match status" value="1"/>
</dbReference>
<proteinExistence type="predicted"/>
<dbReference type="SUPFAM" id="SSF58104">
    <property type="entry name" value="Methyl-accepting chemotaxis protein (MCP) signaling domain"/>
    <property type="match status" value="1"/>
</dbReference>
<dbReference type="PANTHER" id="PTHR32089:SF112">
    <property type="entry name" value="LYSOZYME-LIKE PROTEIN-RELATED"/>
    <property type="match status" value="1"/>
</dbReference>
<evidence type="ECO:0000256" key="2">
    <source>
        <dbReference type="PROSITE-ProRule" id="PRU00284"/>
    </source>
</evidence>
<keyword evidence="4" id="KW-0472">Membrane</keyword>
<feature type="transmembrane region" description="Helical" evidence="4">
    <location>
        <begin position="15"/>
        <end position="34"/>
    </location>
</feature>
<dbReference type="EMBL" id="LN879430">
    <property type="protein sequence ID" value="CUH91997.1"/>
    <property type="molecule type" value="Genomic_DNA"/>
</dbReference>
<dbReference type="Gene3D" id="1.10.287.950">
    <property type="entry name" value="Methyl-accepting chemotaxis protein"/>
    <property type="match status" value="1"/>
</dbReference>
<dbReference type="Pfam" id="PF00015">
    <property type="entry name" value="MCPsignal"/>
    <property type="match status" value="1"/>
</dbReference>
<keyword evidence="4" id="KW-1133">Transmembrane helix</keyword>
<feature type="domain" description="Methyl-accepting transducer" evidence="5">
    <location>
        <begin position="137"/>
        <end position="401"/>
    </location>
</feature>
<reference evidence="7" key="1">
    <citation type="submission" date="2015-09" db="EMBL/GenBank/DDBJ databases">
        <authorList>
            <person name="Wibberg D."/>
        </authorList>
    </citation>
    <scope>NUCLEOTIDE SEQUENCE [LARGE SCALE GENOMIC DNA]</scope>
    <source>
        <strain evidence="7">SD1D</strain>
    </source>
</reference>